<proteinExistence type="inferred from homology"/>
<dbReference type="Proteomes" id="UP000603453">
    <property type="component" value="Unassembled WGS sequence"/>
</dbReference>
<sequence>MNEKKQDIDSDYGILSMDEGSKLFNSATTVNKQCDNWVAPKLKSLPITQQSSSHFKIMVCGDSGIGKSALVQALTTVVEERSNVKNSYTPIEVFIPETDTCIVDTCGYGASIRAEVIFSHVKSYIEHQFEKTNSIFNPNYGNDDNLTYMTFQASDILTHVDVCLYLIMGRLKQVDIEYMRSIHHLVNIIPVIIQPDLSLRPEWRIEQKLAILQTLSDHHVKIALLGYEDYEHLIDSCKQPHCPPFMLDWSTTKHKRTFHGLLPLKQSLFQYQNRPLKYITTQKFIHWRSTRNISASSSSLSLVSPNSSQEHLKNIRISQYVTERRHSLKTEMLNQEQKLIQEFEISSKQRRTALILKELQLLVNQELVHPPMTHSPNLIIHVFLSNDILIKWR</sequence>
<evidence type="ECO:0000259" key="2">
    <source>
        <dbReference type="Pfam" id="PF00735"/>
    </source>
</evidence>
<keyword evidence="1" id="KW-0547">Nucleotide-binding</keyword>
<evidence type="ECO:0000313" key="3">
    <source>
        <dbReference type="EMBL" id="KAG2211813.1"/>
    </source>
</evidence>
<comment type="caution">
    <text evidence="3">The sequence shown here is derived from an EMBL/GenBank/DDBJ whole genome shotgun (WGS) entry which is preliminary data.</text>
</comment>
<reference evidence="3" key="1">
    <citation type="submission" date="2020-12" db="EMBL/GenBank/DDBJ databases">
        <title>Metabolic potential, ecology and presence of endohyphal bacteria is reflected in genomic diversity of Mucoromycotina.</title>
        <authorList>
            <person name="Muszewska A."/>
            <person name="Okrasinska A."/>
            <person name="Steczkiewicz K."/>
            <person name="Drgas O."/>
            <person name="Orlowska M."/>
            <person name="Perlinska-Lenart U."/>
            <person name="Aleksandrzak-Piekarczyk T."/>
            <person name="Szatraj K."/>
            <person name="Zielenkiewicz U."/>
            <person name="Pilsyk S."/>
            <person name="Malc E."/>
            <person name="Mieczkowski P."/>
            <person name="Kruszewska J.S."/>
            <person name="Biernat P."/>
            <person name="Pawlowska J."/>
        </authorList>
    </citation>
    <scope>NUCLEOTIDE SEQUENCE</scope>
    <source>
        <strain evidence="3">WA0000017839</strain>
    </source>
</reference>
<dbReference type="InterPro" id="IPR027417">
    <property type="entry name" value="P-loop_NTPase"/>
</dbReference>
<dbReference type="OrthoDB" id="5340910at2759"/>
<organism evidence="3 4">
    <name type="scientific">Mucor saturninus</name>
    <dbReference type="NCBI Taxonomy" id="64648"/>
    <lineage>
        <taxon>Eukaryota</taxon>
        <taxon>Fungi</taxon>
        <taxon>Fungi incertae sedis</taxon>
        <taxon>Mucoromycota</taxon>
        <taxon>Mucoromycotina</taxon>
        <taxon>Mucoromycetes</taxon>
        <taxon>Mucorales</taxon>
        <taxon>Mucorineae</taxon>
        <taxon>Mucoraceae</taxon>
        <taxon>Mucor</taxon>
    </lineage>
</organism>
<evidence type="ECO:0000256" key="1">
    <source>
        <dbReference type="RuleBase" id="RU004560"/>
    </source>
</evidence>
<accession>A0A8H7RLF4</accession>
<gene>
    <name evidence="3" type="ORF">INT47_004499</name>
</gene>
<keyword evidence="1" id="KW-0342">GTP-binding</keyword>
<keyword evidence="4" id="KW-1185">Reference proteome</keyword>
<dbReference type="GO" id="GO:0005525">
    <property type="term" value="F:GTP binding"/>
    <property type="evidence" value="ECO:0007669"/>
    <property type="project" value="UniProtKB-KW"/>
</dbReference>
<dbReference type="EMBL" id="JAEPRD010000007">
    <property type="protein sequence ID" value="KAG2211813.1"/>
    <property type="molecule type" value="Genomic_DNA"/>
</dbReference>
<dbReference type="InterPro" id="IPR030379">
    <property type="entry name" value="G_SEPTIN_dom"/>
</dbReference>
<dbReference type="SUPFAM" id="SSF52540">
    <property type="entry name" value="P-loop containing nucleoside triphosphate hydrolases"/>
    <property type="match status" value="1"/>
</dbReference>
<evidence type="ECO:0000313" key="4">
    <source>
        <dbReference type="Proteomes" id="UP000603453"/>
    </source>
</evidence>
<dbReference type="AlphaFoldDB" id="A0A8H7RLF4"/>
<comment type="similarity">
    <text evidence="1">Belongs to the TRAFAC class TrmE-Era-EngA-EngB-Septin-like GTPase superfamily. Septin GTPase family.</text>
</comment>
<feature type="domain" description="Septin-type G" evidence="2">
    <location>
        <begin position="54"/>
        <end position="224"/>
    </location>
</feature>
<name>A0A8H7RLF4_9FUNG</name>
<dbReference type="PANTHER" id="PTHR18884">
    <property type="entry name" value="SEPTIN"/>
    <property type="match status" value="1"/>
</dbReference>
<dbReference type="Gene3D" id="3.40.50.300">
    <property type="entry name" value="P-loop containing nucleotide triphosphate hydrolases"/>
    <property type="match status" value="1"/>
</dbReference>
<dbReference type="Pfam" id="PF00735">
    <property type="entry name" value="Septin"/>
    <property type="match status" value="1"/>
</dbReference>
<protein>
    <recommendedName>
        <fullName evidence="2">Septin-type G domain-containing protein</fullName>
    </recommendedName>
</protein>